<accession>A0A6J3LT03</accession>
<dbReference type="Gene3D" id="2.30.29.30">
    <property type="entry name" value="Pleckstrin-homology domain (PH domain)/Phosphotyrosine-binding domain (PTB)"/>
    <property type="match status" value="1"/>
</dbReference>
<dbReference type="RefSeq" id="XP_033455942.1">
    <property type="nucleotide sequence ID" value="XM_033601920.1"/>
</dbReference>
<gene>
    <name evidence="4" type="ORF">K489DRAFT_326640</name>
</gene>
<feature type="region of interest" description="Disordered" evidence="1">
    <location>
        <begin position="1289"/>
        <end position="1326"/>
    </location>
</feature>
<feature type="compositionally biased region" description="Low complexity" evidence="1">
    <location>
        <begin position="1352"/>
        <end position="1362"/>
    </location>
</feature>
<reference evidence="4" key="1">
    <citation type="submission" date="2020-01" db="EMBL/GenBank/DDBJ databases">
        <authorList>
            <consortium name="DOE Joint Genome Institute"/>
            <person name="Haridas S."/>
            <person name="Albert R."/>
            <person name="Binder M."/>
            <person name="Bloem J."/>
            <person name="Labutti K."/>
            <person name="Salamov A."/>
            <person name="Andreopoulos B."/>
            <person name="Baker S.E."/>
            <person name="Barry K."/>
            <person name="Bills G."/>
            <person name="Bluhm B.H."/>
            <person name="Cannon C."/>
            <person name="Castanera R."/>
            <person name="Culley D.E."/>
            <person name="Daum C."/>
            <person name="Ezra D."/>
            <person name="Gonzalez J.B."/>
            <person name="Henrissat B."/>
            <person name="Kuo A."/>
            <person name="Liang C."/>
            <person name="Lipzen A."/>
            <person name="Lutzoni F."/>
            <person name="Magnuson J."/>
            <person name="Mondo S."/>
            <person name="Nolan M."/>
            <person name="Ohm R."/>
            <person name="Pangilinan J."/>
            <person name="Park H.-J."/>
            <person name="Ramirez L."/>
            <person name="Alfaro M."/>
            <person name="Sun H."/>
            <person name="Tritt A."/>
            <person name="Yoshinaga Y."/>
            <person name="Zwiers L.-H."/>
            <person name="Turgeon B.G."/>
            <person name="Goodwin S.B."/>
            <person name="Spatafora J.W."/>
            <person name="Crous P.W."/>
            <person name="Grigoriev I.V."/>
        </authorList>
    </citation>
    <scope>NUCLEOTIDE SEQUENCE</scope>
    <source>
        <strain evidence="4">CBS 342.82</strain>
    </source>
</reference>
<feature type="region of interest" description="Disordered" evidence="1">
    <location>
        <begin position="1053"/>
        <end position="1117"/>
    </location>
</feature>
<feature type="compositionally biased region" description="Polar residues" evidence="1">
    <location>
        <begin position="883"/>
        <end position="894"/>
    </location>
</feature>
<feature type="non-terminal residue" evidence="4">
    <location>
        <position position="1"/>
    </location>
</feature>
<evidence type="ECO:0000313" key="3">
    <source>
        <dbReference type="Proteomes" id="UP000504637"/>
    </source>
</evidence>
<organism evidence="4">
    <name type="scientific">Dissoconium aciculare CBS 342.82</name>
    <dbReference type="NCBI Taxonomy" id="1314786"/>
    <lineage>
        <taxon>Eukaryota</taxon>
        <taxon>Fungi</taxon>
        <taxon>Dikarya</taxon>
        <taxon>Ascomycota</taxon>
        <taxon>Pezizomycotina</taxon>
        <taxon>Dothideomycetes</taxon>
        <taxon>Dothideomycetidae</taxon>
        <taxon>Mycosphaerellales</taxon>
        <taxon>Dissoconiaceae</taxon>
        <taxon>Dissoconium</taxon>
    </lineage>
</organism>
<feature type="region of interest" description="Disordered" evidence="1">
    <location>
        <begin position="883"/>
        <end position="908"/>
    </location>
</feature>
<evidence type="ECO:0000256" key="1">
    <source>
        <dbReference type="SAM" id="MobiDB-lite"/>
    </source>
</evidence>
<feature type="compositionally biased region" description="Low complexity" evidence="1">
    <location>
        <begin position="1369"/>
        <end position="1384"/>
    </location>
</feature>
<dbReference type="SMART" id="SM00233">
    <property type="entry name" value="PH"/>
    <property type="match status" value="1"/>
</dbReference>
<feature type="compositionally biased region" description="Polar residues" evidence="1">
    <location>
        <begin position="1"/>
        <end position="16"/>
    </location>
</feature>
<dbReference type="SUPFAM" id="SSF50729">
    <property type="entry name" value="PH domain-like"/>
    <property type="match status" value="1"/>
</dbReference>
<feature type="region of interest" description="Disordered" evidence="1">
    <location>
        <begin position="1352"/>
        <end position="1388"/>
    </location>
</feature>
<feature type="domain" description="PH" evidence="2">
    <location>
        <begin position="116"/>
        <end position="234"/>
    </location>
</feature>
<evidence type="ECO:0000313" key="4">
    <source>
        <dbReference type="RefSeq" id="XP_033455942.1"/>
    </source>
</evidence>
<feature type="region of interest" description="Disordered" evidence="1">
    <location>
        <begin position="1404"/>
        <end position="1432"/>
    </location>
</feature>
<feature type="compositionally biased region" description="Polar residues" evidence="1">
    <location>
        <begin position="776"/>
        <end position="799"/>
    </location>
</feature>
<dbReference type="OrthoDB" id="5563754at2759"/>
<feature type="region of interest" description="Disordered" evidence="1">
    <location>
        <begin position="769"/>
        <end position="831"/>
    </location>
</feature>
<feature type="region of interest" description="Disordered" evidence="1">
    <location>
        <begin position="946"/>
        <end position="1001"/>
    </location>
</feature>
<dbReference type="Pfam" id="PF25381">
    <property type="entry name" value="PH_26"/>
    <property type="match status" value="1"/>
</dbReference>
<protein>
    <recommendedName>
        <fullName evidence="2">PH domain-containing protein</fullName>
    </recommendedName>
</protein>
<dbReference type="InterPro" id="IPR001849">
    <property type="entry name" value="PH_domain"/>
</dbReference>
<feature type="compositionally biased region" description="Basic and acidic residues" evidence="1">
    <location>
        <begin position="983"/>
        <end position="1001"/>
    </location>
</feature>
<name>A0A6J3LT03_9PEZI</name>
<reference evidence="4" key="2">
    <citation type="submission" date="2020-04" db="EMBL/GenBank/DDBJ databases">
        <authorList>
            <consortium name="NCBI Genome Project"/>
        </authorList>
    </citation>
    <scope>NUCLEOTIDE SEQUENCE</scope>
    <source>
        <strain evidence="4">CBS 342.82</strain>
    </source>
</reference>
<feature type="compositionally biased region" description="Polar residues" evidence="1">
    <location>
        <begin position="483"/>
        <end position="501"/>
    </location>
</feature>
<feature type="compositionally biased region" description="Basic and acidic residues" evidence="1">
    <location>
        <begin position="896"/>
        <end position="908"/>
    </location>
</feature>
<proteinExistence type="predicted"/>
<dbReference type="InterPro" id="IPR011993">
    <property type="entry name" value="PH-like_dom_sf"/>
</dbReference>
<dbReference type="GeneID" id="54359720"/>
<feature type="compositionally biased region" description="Polar residues" evidence="1">
    <location>
        <begin position="596"/>
        <end position="608"/>
    </location>
</feature>
<reference evidence="4" key="3">
    <citation type="submission" date="2025-08" db="UniProtKB">
        <authorList>
            <consortium name="RefSeq"/>
        </authorList>
    </citation>
    <scope>IDENTIFICATION</scope>
    <source>
        <strain evidence="4">CBS 342.82</strain>
    </source>
</reference>
<dbReference type="PROSITE" id="PS50003">
    <property type="entry name" value="PH_DOMAIN"/>
    <property type="match status" value="1"/>
</dbReference>
<evidence type="ECO:0000259" key="2">
    <source>
        <dbReference type="PROSITE" id="PS50003"/>
    </source>
</evidence>
<feature type="compositionally biased region" description="Polar residues" evidence="1">
    <location>
        <begin position="959"/>
        <end position="971"/>
    </location>
</feature>
<feature type="compositionally biased region" description="Low complexity" evidence="1">
    <location>
        <begin position="516"/>
        <end position="536"/>
    </location>
</feature>
<feature type="compositionally biased region" description="Low complexity" evidence="1">
    <location>
        <begin position="1289"/>
        <end position="1305"/>
    </location>
</feature>
<feature type="compositionally biased region" description="Low complexity" evidence="1">
    <location>
        <begin position="59"/>
        <end position="71"/>
    </location>
</feature>
<sequence length="1432" mass="156659">VLSFMSQWGGHNSRAGNTDPEPIATPQESPSPKDALSPTRPADLDITAARSRPASIAHTPTSPRSPSIPSRARGDSRVSQRNSIIQTYQPPQVEVASDTPPELAPIFTYLNSHSNKLYQEGYFLKLHDLDSRGRPSADRVWNECFAQLIGTVLSLWDAAALDAAGEDGEVVPTFINLSDASLKMIESLPMNGTQSGTLQNVLSISTAANNRYLLHFNSLNSLTQWTAGIRLAMFEHSALQEAYTGSLIAGKGKFLNNVRQIMERSRFVYEDWARVRFGAGTPWKRCWCVITPPDEKEFAKAQKLAKKNPYERMRMPKGDVRFYDTRKVTKKTRPLATISDAYAAYAIYPQAKPLIDQSTLVKVEGLITQHTKPEKTTEGFVFVMPEVHPAVSGFEMMLRWLFPVFDTFALYGRPTRLIADVIDQRGLMFAMPRDRRYGFLDTLDVSGLIHTTGSQNWSERQWRNEMKKLTSTRMAAMMEGSPRPSQQISQRRATTSRQSLPPNRMSLRFDDNVTHSSPGSRSGSPAGASRGPAPGSLDRTDSAPPTASSGPHKRSASDVYAYRKRATDTPSRLSQEIPRDDDYGDAPRPPPHGMSSDPSLAETYNSGAVSPVGPDGRMSVYGSYEKSAQSADHRHSNIPLPVHSPPPFAHAPSDRPSGNLNQASDLRRAHAAVDEDTLYQMQDARQTGISPVEDDAYTASQPSGQQQAFLPYRSRENTIQQPSYHQNNSYNGGYDSYEPRDRVQRLSTIPGSPFVGEDTEYFARTPVQQHMPPLSENGSMSHHSTGAHTPDAQSPSAGSRASIARKPVPRLASEAPDEYSGRYGNNQNPQVRTDIDREEGLDTPPSPVGSHVAAMIDASALERFLSGEDLTTRADTMQTTVSSATPDYASTPSMKSVEEKQVPAEKPRAGRMKVVGDPDLVSAKHPKSGGAGRLDTYARDNAEDYSEMPTIDFGPTYSYKPSSRPGTSGTLSGADGLHRRTKSRDYLAEGFQDRKIGQTKQEDEVIASVAPQQPTIVAWTGPPSTSGEFESATSDRLTLSPEQWVQHRANIVSSQPQHASPLAQTPPLARATSGDWSALSPSSITQTPPPFIRASSGDWAHLRDQPTRPISRPTSRGAGAVLTAGAMKSSFRSESPITSSMNAREQMHIARATGTPLLGYSATTSPRMVSPITPLSTSPGLVGALAARERERAAWGEGVRSTQVKEAIALRMKEQQQQQLMHAHLNAQLQAQAQLESHIQLQQLQQAQIQQAQLQEIQHQALLQQQQNLLFQQHQARQLQQPFPLYASSITSTTRPTTPSQQQPTVPIYQLQRPVTPSSAFTAPPGDLYMQQQQHTRHHASASSSSLNLFQQLQQHQQQQQLPPRPSTANSFASSSMHASSSIPGSGGFGGVFVQQQQALVRGGAAGAGAGAFRHSRGKSETSVLTRLGYES</sequence>
<dbReference type="FunFam" id="2.30.29.30:FF:000203">
    <property type="entry name" value="PH domain-containing protein"/>
    <property type="match status" value="1"/>
</dbReference>
<dbReference type="Proteomes" id="UP000504637">
    <property type="component" value="Unplaced"/>
</dbReference>
<dbReference type="InterPro" id="IPR058155">
    <property type="entry name" value="Skg3/CAF120-like_PH"/>
</dbReference>
<feature type="region of interest" description="Disordered" evidence="1">
    <location>
        <begin position="1"/>
        <end position="79"/>
    </location>
</feature>
<feature type="region of interest" description="Disordered" evidence="1">
    <location>
        <begin position="478"/>
        <end position="661"/>
    </location>
</feature>
<keyword evidence="3" id="KW-1185">Reference proteome</keyword>